<dbReference type="EnsemblMetazoa" id="ASIC011622-RA">
    <property type="protein sequence ID" value="ASIC011622-PA"/>
    <property type="gene ID" value="ASIC011622"/>
</dbReference>
<feature type="region of interest" description="Disordered" evidence="1">
    <location>
        <begin position="1"/>
        <end position="23"/>
    </location>
</feature>
<name>A0A084W0Z4_ANOSI</name>
<dbReference type="EMBL" id="KE525263">
    <property type="protein sequence ID" value="KFB43888.1"/>
    <property type="molecule type" value="Genomic_DNA"/>
</dbReference>
<keyword evidence="4" id="KW-1185">Reference proteome</keyword>
<evidence type="ECO:0000313" key="4">
    <source>
        <dbReference type="Proteomes" id="UP000030765"/>
    </source>
</evidence>
<feature type="compositionally biased region" description="Basic and acidic residues" evidence="1">
    <location>
        <begin position="89"/>
        <end position="99"/>
    </location>
</feature>
<dbReference type="VEuPathDB" id="VectorBase:ASIC011622"/>
<evidence type="ECO:0000313" key="3">
    <source>
        <dbReference type="EnsemblMetazoa" id="ASIC011622-PA"/>
    </source>
</evidence>
<reference evidence="2 4" key="1">
    <citation type="journal article" date="2014" name="BMC Genomics">
        <title>Genome sequence of Anopheles sinensis provides insight into genetics basis of mosquito competence for malaria parasites.</title>
        <authorList>
            <person name="Zhou D."/>
            <person name="Zhang D."/>
            <person name="Ding G."/>
            <person name="Shi L."/>
            <person name="Hou Q."/>
            <person name="Ye Y."/>
            <person name="Xu Y."/>
            <person name="Zhou H."/>
            <person name="Xiong C."/>
            <person name="Li S."/>
            <person name="Yu J."/>
            <person name="Hong S."/>
            <person name="Yu X."/>
            <person name="Zou P."/>
            <person name="Chen C."/>
            <person name="Chang X."/>
            <person name="Wang W."/>
            <person name="Lv Y."/>
            <person name="Sun Y."/>
            <person name="Ma L."/>
            <person name="Shen B."/>
            <person name="Zhu C."/>
        </authorList>
    </citation>
    <scope>NUCLEOTIDE SEQUENCE [LARGE SCALE GENOMIC DNA]</scope>
</reference>
<evidence type="ECO:0000256" key="1">
    <source>
        <dbReference type="SAM" id="MobiDB-lite"/>
    </source>
</evidence>
<sequence length="232" mass="25901">MTCDDTPSNAPKPQWKHKTGKSLDSSVSASASLWLGFGSRSMSEPLEQPQHHPKNLCSRKSNGRWFAGWITMLDQAALGGASGCAASSERPERTNRNQDRNLTNTTGREIEGATPAFVFSGLGLDLFHELRSLTSHRVRGVLKGPRWSRRRQRHISGMCSPQKNQPRNTTKPCTYTHGTQRPIIVSIVSPRNSSQSSQERVRVARVRRMCACHSVENDCRHIPAMEKKAKED</sequence>
<reference evidence="3" key="2">
    <citation type="submission" date="2020-05" db="UniProtKB">
        <authorList>
            <consortium name="EnsemblMetazoa"/>
        </authorList>
    </citation>
    <scope>IDENTIFICATION</scope>
</reference>
<feature type="region of interest" description="Disordered" evidence="1">
    <location>
        <begin position="144"/>
        <end position="169"/>
    </location>
</feature>
<dbReference type="EMBL" id="ATLV01019166">
    <property type="status" value="NOT_ANNOTATED_CDS"/>
    <property type="molecule type" value="Genomic_DNA"/>
</dbReference>
<proteinExistence type="predicted"/>
<protein>
    <submittedName>
        <fullName evidence="2 3">Uncharacterized protein</fullName>
    </submittedName>
</protein>
<accession>A0A084W0Z4</accession>
<feature type="compositionally biased region" description="Polar residues" evidence="1">
    <location>
        <begin position="1"/>
        <end position="11"/>
    </location>
</feature>
<organism evidence="2">
    <name type="scientific">Anopheles sinensis</name>
    <name type="common">Mosquito</name>
    <dbReference type="NCBI Taxonomy" id="74873"/>
    <lineage>
        <taxon>Eukaryota</taxon>
        <taxon>Metazoa</taxon>
        <taxon>Ecdysozoa</taxon>
        <taxon>Arthropoda</taxon>
        <taxon>Hexapoda</taxon>
        <taxon>Insecta</taxon>
        <taxon>Pterygota</taxon>
        <taxon>Neoptera</taxon>
        <taxon>Endopterygota</taxon>
        <taxon>Diptera</taxon>
        <taxon>Nematocera</taxon>
        <taxon>Culicoidea</taxon>
        <taxon>Culicidae</taxon>
        <taxon>Anophelinae</taxon>
        <taxon>Anopheles</taxon>
    </lineage>
</organism>
<feature type="region of interest" description="Disordered" evidence="1">
    <location>
        <begin position="82"/>
        <end position="106"/>
    </location>
</feature>
<dbReference type="Proteomes" id="UP000030765">
    <property type="component" value="Unassembled WGS sequence"/>
</dbReference>
<evidence type="ECO:0000313" key="2">
    <source>
        <dbReference type="EMBL" id="KFB43888.1"/>
    </source>
</evidence>
<feature type="compositionally biased region" description="Basic residues" evidence="1">
    <location>
        <begin position="144"/>
        <end position="154"/>
    </location>
</feature>
<feature type="compositionally biased region" description="Polar residues" evidence="1">
    <location>
        <begin position="159"/>
        <end position="169"/>
    </location>
</feature>
<gene>
    <name evidence="2" type="ORF">ZHAS_00011622</name>
</gene>
<dbReference type="AlphaFoldDB" id="A0A084W0Z4"/>